<gene>
    <name evidence="5" type="ORF">SAMN04490248_105114</name>
</gene>
<dbReference type="InterPro" id="IPR050093">
    <property type="entry name" value="ABC_SmlMolc_Importer"/>
</dbReference>
<evidence type="ECO:0000313" key="5">
    <source>
        <dbReference type="EMBL" id="SEO44606.1"/>
    </source>
</evidence>
<evidence type="ECO:0000256" key="3">
    <source>
        <dbReference type="ARBA" id="ARBA00022840"/>
    </source>
</evidence>
<dbReference type="PANTHER" id="PTHR42781">
    <property type="entry name" value="SPERMIDINE/PUTRESCINE IMPORT ATP-BINDING PROTEIN POTA"/>
    <property type="match status" value="1"/>
</dbReference>
<dbReference type="STRING" id="569882.SAMN04490248_105114"/>
<keyword evidence="3 5" id="KW-0067">ATP-binding</keyword>
<dbReference type="SUPFAM" id="SSF52540">
    <property type="entry name" value="P-loop containing nucleoside triphosphate hydrolases"/>
    <property type="match status" value="1"/>
</dbReference>
<dbReference type="Pfam" id="PF00005">
    <property type="entry name" value="ABC_tran"/>
    <property type="match status" value="1"/>
</dbReference>
<dbReference type="OrthoDB" id="9802264at2"/>
<dbReference type="PANTHER" id="PTHR42781:SF4">
    <property type="entry name" value="SPERMIDINE_PUTRESCINE IMPORT ATP-BINDING PROTEIN POTA"/>
    <property type="match status" value="1"/>
</dbReference>
<dbReference type="InterPro" id="IPR017871">
    <property type="entry name" value="ABC_transporter-like_CS"/>
</dbReference>
<dbReference type="Gene3D" id="3.40.50.300">
    <property type="entry name" value="P-loop containing nucleotide triphosphate hydrolases"/>
    <property type="match status" value="1"/>
</dbReference>
<dbReference type="Proteomes" id="UP000198893">
    <property type="component" value="Unassembled WGS sequence"/>
</dbReference>
<evidence type="ECO:0000256" key="1">
    <source>
        <dbReference type="ARBA" id="ARBA00022448"/>
    </source>
</evidence>
<dbReference type="InterPro" id="IPR003593">
    <property type="entry name" value="AAA+_ATPase"/>
</dbReference>
<protein>
    <submittedName>
        <fullName evidence="5">Phosphate ABC transporter ATP-binding protein, PhoT family</fullName>
    </submittedName>
</protein>
<name>A0A1H8PS50_9RHOB</name>
<dbReference type="GO" id="GO:0016887">
    <property type="term" value="F:ATP hydrolysis activity"/>
    <property type="evidence" value="ECO:0007669"/>
    <property type="project" value="InterPro"/>
</dbReference>
<reference evidence="5 6" key="1">
    <citation type="submission" date="2016-10" db="EMBL/GenBank/DDBJ databases">
        <authorList>
            <person name="de Groot N.N."/>
        </authorList>
    </citation>
    <scope>NUCLEOTIDE SEQUENCE [LARGE SCALE GENOMIC DNA]</scope>
    <source>
        <strain evidence="5 6">DSM 27842</strain>
    </source>
</reference>
<keyword evidence="6" id="KW-1185">Reference proteome</keyword>
<organism evidence="5 6">
    <name type="scientific">Salinihabitans flavidus</name>
    <dbReference type="NCBI Taxonomy" id="569882"/>
    <lineage>
        <taxon>Bacteria</taxon>
        <taxon>Pseudomonadati</taxon>
        <taxon>Pseudomonadota</taxon>
        <taxon>Alphaproteobacteria</taxon>
        <taxon>Rhodobacterales</taxon>
        <taxon>Roseobacteraceae</taxon>
        <taxon>Salinihabitans</taxon>
    </lineage>
</organism>
<feature type="domain" description="ABC transporter" evidence="4">
    <location>
        <begin position="10"/>
        <end position="234"/>
    </location>
</feature>
<dbReference type="GO" id="GO:0005524">
    <property type="term" value="F:ATP binding"/>
    <property type="evidence" value="ECO:0007669"/>
    <property type="project" value="UniProtKB-KW"/>
</dbReference>
<dbReference type="PROSITE" id="PS50893">
    <property type="entry name" value="ABC_TRANSPORTER_2"/>
    <property type="match status" value="1"/>
</dbReference>
<keyword evidence="2" id="KW-0547">Nucleotide-binding</keyword>
<dbReference type="InterPro" id="IPR027417">
    <property type="entry name" value="P-loop_NTPase"/>
</dbReference>
<accession>A0A1H8PS50</accession>
<dbReference type="EMBL" id="FODS01000005">
    <property type="protein sequence ID" value="SEO44606.1"/>
    <property type="molecule type" value="Genomic_DNA"/>
</dbReference>
<sequence length="240" mass="26545">MVGQRKTCWLELENVTLRRQGRAILQDIRFRLDDTGIVIVMGPNGAGKTTLLRAIHGLERIRSGTIRWCDDDHADSLRQAFVFQSPVLMRRSVVDCIAYPLRLDGVARGPARKAAQAAAHEVGLTVDLEKPVRVLSGGEKQKMALARALIRAPKVLFLDEPCANLDGRATKEIEETLCRVRDTGTRIIMSTHDIGQARRLAGTVLFLHDGRLVEHAEGTAFFTAPKTREAQTYLTGGLLL</sequence>
<evidence type="ECO:0000259" key="4">
    <source>
        <dbReference type="PROSITE" id="PS50893"/>
    </source>
</evidence>
<dbReference type="PROSITE" id="PS00211">
    <property type="entry name" value="ABC_TRANSPORTER_1"/>
    <property type="match status" value="1"/>
</dbReference>
<evidence type="ECO:0000313" key="6">
    <source>
        <dbReference type="Proteomes" id="UP000198893"/>
    </source>
</evidence>
<evidence type="ECO:0000256" key="2">
    <source>
        <dbReference type="ARBA" id="ARBA00022741"/>
    </source>
</evidence>
<dbReference type="SMART" id="SM00382">
    <property type="entry name" value="AAA"/>
    <property type="match status" value="1"/>
</dbReference>
<dbReference type="InterPro" id="IPR003439">
    <property type="entry name" value="ABC_transporter-like_ATP-bd"/>
</dbReference>
<dbReference type="AlphaFoldDB" id="A0A1H8PS50"/>
<dbReference type="RefSeq" id="WP_093116611.1">
    <property type="nucleotide sequence ID" value="NZ_FODS01000005.1"/>
</dbReference>
<proteinExistence type="predicted"/>
<keyword evidence="1" id="KW-0813">Transport</keyword>